<evidence type="ECO:0000256" key="3">
    <source>
        <dbReference type="ARBA" id="ARBA00022833"/>
    </source>
</evidence>
<protein>
    <recommendedName>
        <fullName evidence="5">CENP-V/GFA domain-containing protein</fullName>
    </recommendedName>
</protein>
<comment type="similarity">
    <text evidence="1">Belongs to the Gfa family.</text>
</comment>
<dbReference type="PANTHER" id="PTHR33337">
    <property type="entry name" value="GFA DOMAIN-CONTAINING PROTEIN"/>
    <property type="match status" value="1"/>
</dbReference>
<dbReference type="GO" id="GO:0016846">
    <property type="term" value="F:carbon-sulfur lyase activity"/>
    <property type="evidence" value="ECO:0007669"/>
    <property type="project" value="InterPro"/>
</dbReference>
<dbReference type="PANTHER" id="PTHR33337:SF30">
    <property type="entry name" value="DUF636 DOMAIN PROTEIN (AFU_ORTHOLOGUE AFUA_1G03180)"/>
    <property type="match status" value="1"/>
</dbReference>
<dbReference type="STRING" id="1442371.A0A0D2KAJ3"/>
<dbReference type="Pfam" id="PF04828">
    <property type="entry name" value="GFA"/>
    <property type="match status" value="1"/>
</dbReference>
<evidence type="ECO:0000256" key="2">
    <source>
        <dbReference type="ARBA" id="ARBA00022723"/>
    </source>
</evidence>
<feature type="domain" description="CENP-V/GFA" evidence="5">
    <location>
        <begin position="2"/>
        <end position="123"/>
    </location>
</feature>
<organism evidence="6 7">
    <name type="scientific">Fonsecaea multimorphosa CBS 102226</name>
    <dbReference type="NCBI Taxonomy" id="1442371"/>
    <lineage>
        <taxon>Eukaryota</taxon>
        <taxon>Fungi</taxon>
        <taxon>Dikarya</taxon>
        <taxon>Ascomycota</taxon>
        <taxon>Pezizomycotina</taxon>
        <taxon>Eurotiomycetes</taxon>
        <taxon>Chaetothyriomycetidae</taxon>
        <taxon>Chaetothyriales</taxon>
        <taxon>Herpotrichiellaceae</taxon>
        <taxon>Fonsecaea</taxon>
    </lineage>
</organism>
<sequence length="147" mass="16216">MFESSCLCGANRLSWEAEPFLRMRCWCVDCKKFSGSTNTNNILVPFKGMKVVKGNLKTFTLDVDSGNQMTSFFCDHCGSTLYRRSSGISGGVAVMIGGVDGDEMLHASKPQVEIYTDHRPEWVAAIQGAEQVKGVWHPSPDQLPKHA</sequence>
<keyword evidence="2" id="KW-0479">Metal-binding</keyword>
<dbReference type="GO" id="GO:0046872">
    <property type="term" value="F:metal ion binding"/>
    <property type="evidence" value="ECO:0007669"/>
    <property type="project" value="UniProtKB-KW"/>
</dbReference>
<dbReference type="VEuPathDB" id="FungiDB:Z520_01509"/>
<keyword evidence="3" id="KW-0862">Zinc</keyword>
<evidence type="ECO:0000256" key="1">
    <source>
        <dbReference type="ARBA" id="ARBA00005495"/>
    </source>
</evidence>
<dbReference type="SUPFAM" id="SSF51316">
    <property type="entry name" value="Mss4-like"/>
    <property type="match status" value="1"/>
</dbReference>
<dbReference type="InterPro" id="IPR006913">
    <property type="entry name" value="CENP-V/GFA"/>
</dbReference>
<gene>
    <name evidence="6" type="ORF">Z520_01509</name>
</gene>
<dbReference type="InterPro" id="IPR011057">
    <property type="entry name" value="Mss4-like_sf"/>
</dbReference>
<proteinExistence type="inferred from homology"/>
<dbReference type="OrthoDB" id="2212170at2759"/>
<keyword evidence="7" id="KW-1185">Reference proteome</keyword>
<dbReference type="GeneID" id="27707255"/>
<evidence type="ECO:0000313" key="6">
    <source>
        <dbReference type="EMBL" id="KIY03043.1"/>
    </source>
</evidence>
<keyword evidence="4" id="KW-0456">Lyase</keyword>
<dbReference type="Proteomes" id="UP000053411">
    <property type="component" value="Unassembled WGS sequence"/>
</dbReference>
<dbReference type="Gene3D" id="3.90.1590.10">
    <property type="entry name" value="glutathione-dependent formaldehyde- activating enzyme (gfa)"/>
    <property type="match status" value="1"/>
</dbReference>
<dbReference type="PROSITE" id="PS51891">
    <property type="entry name" value="CENP_V_GFA"/>
    <property type="match status" value="1"/>
</dbReference>
<accession>A0A0D2KAJ3</accession>
<evidence type="ECO:0000256" key="4">
    <source>
        <dbReference type="ARBA" id="ARBA00023239"/>
    </source>
</evidence>
<evidence type="ECO:0000259" key="5">
    <source>
        <dbReference type="PROSITE" id="PS51891"/>
    </source>
</evidence>
<name>A0A0D2KAJ3_9EURO</name>
<dbReference type="RefSeq" id="XP_016637165.1">
    <property type="nucleotide sequence ID" value="XM_016772026.1"/>
</dbReference>
<reference evidence="6 7" key="1">
    <citation type="submission" date="2015-01" db="EMBL/GenBank/DDBJ databases">
        <title>The Genome Sequence of Fonsecaea multimorphosa CBS 102226.</title>
        <authorList>
            <consortium name="The Broad Institute Genomics Platform"/>
            <person name="Cuomo C."/>
            <person name="de Hoog S."/>
            <person name="Gorbushina A."/>
            <person name="Stielow B."/>
            <person name="Teixiera M."/>
            <person name="Abouelleil A."/>
            <person name="Chapman S.B."/>
            <person name="Priest M."/>
            <person name="Young S.K."/>
            <person name="Wortman J."/>
            <person name="Nusbaum C."/>
            <person name="Birren B."/>
        </authorList>
    </citation>
    <scope>NUCLEOTIDE SEQUENCE [LARGE SCALE GENOMIC DNA]</scope>
    <source>
        <strain evidence="6 7">CBS 102226</strain>
    </source>
</reference>
<evidence type="ECO:0000313" key="7">
    <source>
        <dbReference type="Proteomes" id="UP000053411"/>
    </source>
</evidence>
<dbReference type="EMBL" id="KN848063">
    <property type="protein sequence ID" value="KIY03043.1"/>
    <property type="molecule type" value="Genomic_DNA"/>
</dbReference>
<dbReference type="AlphaFoldDB" id="A0A0D2KAJ3"/>